<accession>A0A2W7MGD1</accession>
<keyword evidence="2" id="KW-1133">Transmembrane helix</keyword>
<dbReference type="OrthoDB" id="2446145at2"/>
<keyword evidence="1" id="KW-0175">Coiled coil</keyword>
<dbReference type="RefSeq" id="WP_111439352.1">
    <property type="nucleotide sequence ID" value="NZ_QKZI01000002.1"/>
</dbReference>
<protein>
    <submittedName>
        <fullName evidence="3">HlyD family secretion protein</fullName>
    </submittedName>
</protein>
<gene>
    <name evidence="3" type="ORF">C7437_102380</name>
</gene>
<feature type="transmembrane region" description="Helical" evidence="2">
    <location>
        <begin position="6"/>
        <end position="25"/>
    </location>
</feature>
<evidence type="ECO:0000256" key="2">
    <source>
        <dbReference type="SAM" id="Phobius"/>
    </source>
</evidence>
<organism evidence="3 4">
    <name type="scientific">Psychrobacillus insolitus</name>
    <dbReference type="NCBI Taxonomy" id="1461"/>
    <lineage>
        <taxon>Bacteria</taxon>
        <taxon>Bacillati</taxon>
        <taxon>Bacillota</taxon>
        <taxon>Bacilli</taxon>
        <taxon>Bacillales</taxon>
        <taxon>Bacillaceae</taxon>
        <taxon>Psychrobacillus</taxon>
    </lineage>
</organism>
<comment type="caution">
    <text evidence="3">The sequence shown here is derived from an EMBL/GenBank/DDBJ whole genome shotgun (WGS) entry which is preliminary data.</text>
</comment>
<evidence type="ECO:0000313" key="3">
    <source>
        <dbReference type="EMBL" id="PZX05913.1"/>
    </source>
</evidence>
<proteinExistence type="predicted"/>
<feature type="coiled-coil region" evidence="1">
    <location>
        <begin position="166"/>
        <end position="193"/>
    </location>
</feature>
<keyword evidence="4" id="KW-1185">Reference proteome</keyword>
<sequence length="420" mass="46502">MNKWITIGIAIIVSSIIAANSILLFTEKSKLGRTYYVSEYDRVNENTYTKELEKESVVVPESVSTVTLDVEVVSEFTVKVGDMVQEGQELAVLKSEAADSQRSLWESEEEAYMAEESKLESIIAGLESEKYSVSSGVNGSGSTTGDASEDKVINVGVQVDVEILQEGDYANAIAEAEQKLAEIERKRKIVSAQLSLDSEDLASLSPIFGVVASIEESDGKYFIYLYTAEKSVVTFLEEAEWHEIQEGQKVMNYSTHQEGVVEGFVSTKTEVPANKSEWLKVFKQFDSNIEEPVYEVRIQLNGEVSVLPYGANINSNITTNEVAGAARVKEQWILNRVDQAAEVYILTEDGKIGLTPVVVPLDLEQYAVLSEGLMEGNVVLNADEKYIGAQAFLPFPLDLPTWSSVKAVGWRDYVKFLTYK</sequence>
<dbReference type="Proteomes" id="UP000248646">
    <property type="component" value="Unassembled WGS sequence"/>
</dbReference>
<dbReference type="EMBL" id="QKZI01000002">
    <property type="protein sequence ID" value="PZX05913.1"/>
    <property type="molecule type" value="Genomic_DNA"/>
</dbReference>
<name>A0A2W7MGD1_9BACI</name>
<reference evidence="3 4" key="1">
    <citation type="submission" date="2018-06" db="EMBL/GenBank/DDBJ databases">
        <title>Genomic Encyclopedia of Type Strains, Phase IV (KMG-IV): sequencing the most valuable type-strain genomes for metagenomic binning, comparative biology and taxonomic classification.</title>
        <authorList>
            <person name="Goeker M."/>
        </authorList>
    </citation>
    <scope>NUCLEOTIDE SEQUENCE [LARGE SCALE GENOMIC DNA]</scope>
    <source>
        <strain evidence="3 4">DSM 5</strain>
    </source>
</reference>
<evidence type="ECO:0000256" key="1">
    <source>
        <dbReference type="SAM" id="Coils"/>
    </source>
</evidence>
<dbReference type="AlphaFoldDB" id="A0A2W7MGD1"/>
<keyword evidence="2" id="KW-0472">Membrane</keyword>
<keyword evidence="2" id="KW-0812">Transmembrane</keyword>
<evidence type="ECO:0000313" key="4">
    <source>
        <dbReference type="Proteomes" id="UP000248646"/>
    </source>
</evidence>